<dbReference type="GO" id="GO:0005385">
    <property type="term" value="F:zinc ion transmembrane transporter activity"/>
    <property type="evidence" value="ECO:0007669"/>
    <property type="project" value="TreeGrafter"/>
</dbReference>
<dbReference type="PANTHER" id="PTHR11562">
    <property type="entry name" value="CATION EFFLUX PROTEIN/ ZINC TRANSPORTER"/>
    <property type="match status" value="1"/>
</dbReference>
<dbReference type="KEGG" id="lbt:AYR52_11380"/>
<dbReference type="Proteomes" id="UP000078582">
    <property type="component" value="Chromosome"/>
</dbReference>
<gene>
    <name evidence="10" type="ORF">AYR53_01935</name>
</gene>
<evidence type="ECO:0000259" key="8">
    <source>
        <dbReference type="Pfam" id="PF01545"/>
    </source>
</evidence>
<keyword evidence="4" id="KW-0812">Transmembrane</keyword>
<dbReference type="InterPro" id="IPR058533">
    <property type="entry name" value="Cation_efflux_TM"/>
</dbReference>
<reference evidence="10 11" key="1">
    <citation type="submission" date="2016-03" db="EMBL/GenBank/DDBJ databases">
        <title>Pediococcus and Lactobacillus from brewery environment - whole genome sequencing and assembly.</title>
        <authorList>
            <person name="Behr J."/>
            <person name="Geissler A.J."/>
            <person name="Vogel R.F."/>
        </authorList>
    </citation>
    <scope>NUCLEOTIDE SEQUENCE [LARGE SCALE GENOMIC DNA]</scope>
    <source>
        <strain evidence="10 11">TMW 1.1989</strain>
    </source>
</reference>
<feature type="domain" description="Cation efflux protein cytoplasmic" evidence="9">
    <location>
        <begin position="206"/>
        <end position="280"/>
    </location>
</feature>
<keyword evidence="7" id="KW-0472">Membrane</keyword>
<evidence type="ECO:0000256" key="3">
    <source>
        <dbReference type="ARBA" id="ARBA00022448"/>
    </source>
</evidence>
<evidence type="ECO:0000256" key="2">
    <source>
        <dbReference type="ARBA" id="ARBA00008873"/>
    </source>
</evidence>
<evidence type="ECO:0000256" key="1">
    <source>
        <dbReference type="ARBA" id="ARBA00004141"/>
    </source>
</evidence>
<dbReference type="Pfam" id="PF01545">
    <property type="entry name" value="Cation_efflux"/>
    <property type="match status" value="1"/>
</dbReference>
<dbReference type="EMBL" id="CP014873">
    <property type="protein sequence ID" value="ANK61628.1"/>
    <property type="molecule type" value="Genomic_DNA"/>
</dbReference>
<dbReference type="Gene3D" id="1.20.1510.10">
    <property type="entry name" value="Cation efflux protein transmembrane domain"/>
    <property type="match status" value="1"/>
</dbReference>
<dbReference type="AlphaFoldDB" id="A0A192H022"/>
<dbReference type="RefSeq" id="WP_068226108.1">
    <property type="nucleotide sequence ID" value="NZ_CP014623.1"/>
</dbReference>
<dbReference type="InterPro" id="IPR027469">
    <property type="entry name" value="Cation_efflux_TMD_sf"/>
</dbReference>
<name>A0A192H022_9LACO</name>
<dbReference type="OrthoDB" id="9809646at2"/>
<dbReference type="InterPro" id="IPR002524">
    <property type="entry name" value="Cation_efflux"/>
</dbReference>
<accession>A0A192H022</accession>
<dbReference type="GeneID" id="42980996"/>
<keyword evidence="6" id="KW-0406">Ion transport</keyword>
<keyword evidence="11" id="KW-1185">Reference proteome</keyword>
<dbReference type="GO" id="GO:0005886">
    <property type="term" value="C:plasma membrane"/>
    <property type="evidence" value="ECO:0007669"/>
    <property type="project" value="TreeGrafter"/>
</dbReference>
<proteinExistence type="inferred from homology"/>
<dbReference type="Pfam" id="PF16916">
    <property type="entry name" value="ZT_dimer"/>
    <property type="match status" value="1"/>
</dbReference>
<dbReference type="NCBIfam" id="TIGR01297">
    <property type="entry name" value="CDF"/>
    <property type="match status" value="1"/>
</dbReference>
<comment type="subcellular location">
    <subcellularLocation>
        <location evidence="1">Membrane</location>
        <topology evidence="1">Multi-pass membrane protein</topology>
    </subcellularLocation>
</comment>
<evidence type="ECO:0000313" key="10">
    <source>
        <dbReference type="EMBL" id="ANK61628.1"/>
    </source>
</evidence>
<evidence type="ECO:0000313" key="11">
    <source>
        <dbReference type="Proteomes" id="UP000078582"/>
    </source>
</evidence>
<evidence type="ECO:0000256" key="4">
    <source>
        <dbReference type="ARBA" id="ARBA00022692"/>
    </source>
</evidence>
<keyword evidence="3" id="KW-0813">Transport</keyword>
<dbReference type="InterPro" id="IPR027470">
    <property type="entry name" value="Cation_efflux_CTD"/>
</dbReference>
<feature type="domain" description="Cation efflux protein transmembrane" evidence="8">
    <location>
        <begin position="15"/>
        <end position="202"/>
    </location>
</feature>
<dbReference type="SUPFAM" id="SSF161111">
    <property type="entry name" value="Cation efflux protein transmembrane domain-like"/>
    <property type="match status" value="1"/>
</dbReference>
<evidence type="ECO:0000256" key="7">
    <source>
        <dbReference type="ARBA" id="ARBA00023136"/>
    </source>
</evidence>
<comment type="similarity">
    <text evidence="2">Belongs to the cation diffusion facilitator (CDF) transporter (TC 2.A.4) family. SLC30A subfamily.</text>
</comment>
<dbReference type="InterPro" id="IPR036837">
    <property type="entry name" value="Cation_efflux_CTD_sf"/>
</dbReference>
<evidence type="ECO:0000256" key="5">
    <source>
        <dbReference type="ARBA" id="ARBA00022989"/>
    </source>
</evidence>
<evidence type="ECO:0000256" key="6">
    <source>
        <dbReference type="ARBA" id="ARBA00023065"/>
    </source>
</evidence>
<dbReference type="InterPro" id="IPR050681">
    <property type="entry name" value="CDF/SLC30A"/>
</dbReference>
<sequence length="312" mass="34911">MHEASLSGKRFFEVTLLNAGITLIEFIGGLLSGSLSLLSDAVHNLSDALSIVLSYIAHRIGLRRQTKVNTYGYKRAEILSAFINAAILLLISVGLIAEAASRLRSPQKINGTIMFYVALFSVVANLCSTLLLNRGAKHNLNIKATYLHLLADTLSSVGVVIGAIIIRTWAITWVDPLITLLVSLYIIREAWHVVTTTVSILMQAAPQLDYKEMAQDILQLPNVVSIHHLHVWSVDEHTVIFEAHVNMRDVDLESVEHTDCVIEKLLEEKYHISHVTIQPEFKRGLDQPLFFDKNDYPNTKKTSKSKNLEDHK</sequence>
<protein>
    <submittedName>
        <fullName evidence="10">Cobalt transporter</fullName>
    </submittedName>
</protein>
<dbReference type="SUPFAM" id="SSF160240">
    <property type="entry name" value="Cation efflux protein cytoplasmic domain-like"/>
    <property type="match status" value="1"/>
</dbReference>
<evidence type="ECO:0000259" key="9">
    <source>
        <dbReference type="Pfam" id="PF16916"/>
    </source>
</evidence>
<keyword evidence="5" id="KW-1133">Transmembrane helix</keyword>
<dbReference type="PANTHER" id="PTHR11562:SF17">
    <property type="entry name" value="RE54080P-RELATED"/>
    <property type="match status" value="1"/>
</dbReference>
<organism evidence="10 11">
    <name type="scientific">Loigolactobacillus backii</name>
    <dbReference type="NCBI Taxonomy" id="375175"/>
    <lineage>
        <taxon>Bacteria</taxon>
        <taxon>Bacillati</taxon>
        <taxon>Bacillota</taxon>
        <taxon>Bacilli</taxon>
        <taxon>Lactobacillales</taxon>
        <taxon>Lactobacillaceae</taxon>
        <taxon>Loigolactobacillus</taxon>
    </lineage>
</organism>